<evidence type="ECO:0000313" key="1">
    <source>
        <dbReference type="EMBL" id="KIK75005.1"/>
    </source>
</evidence>
<name>A0A0D0DCG8_9AGAM</name>
<keyword evidence="2" id="KW-1185">Reference proteome</keyword>
<proteinExistence type="predicted"/>
<evidence type="ECO:0000313" key="2">
    <source>
        <dbReference type="Proteomes" id="UP000054538"/>
    </source>
</evidence>
<dbReference type="AlphaFoldDB" id="A0A0D0DCG8"/>
<dbReference type="InParanoid" id="A0A0D0DCG8"/>
<dbReference type="HOGENOM" id="CLU_2758539_0_0_1"/>
<accession>A0A0D0DCG8</accession>
<organism evidence="1 2">
    <name type="scientific">Paxillus rubicundulus Ve08.2h10</name>
    <dbReference type="NCBI Taxonomy" id="930991"/>
    <lineage>
        <taxon>Eukaryota</taxon>
        <taxon>Fungi</taxon>
        <taxon>Dikarya</taxon>
        <taxon>Basidiomycota</taxon>
        <taxon>Agaricomycotina</taxon>
        <taxon>Agaricomycetes</taxon>
        <taxon>Agaricomycetidae</taxon>
        <taxon>Boletales</taxon>
        <taxon>Paxilineae</taxon>
        <taxon>Paxillaceae</taxon>
        <taxon>Paxillus</taxon>
    </lineage>
</organism>
<reference evidence="2" key="2">
    <citation type="submission" date="2015-01" db="EMBL/GenBank/DDBJ databases">
        <title>Evolutionary Origins and Diversification of the Mycorrhizal Mutualists.</title>
        <authorList>
            <consortium name="DOE Joint Genome Institute"/>
            <consortium name="Mycorrhizal Genomics Consortium"/>
            <person name="Kohler A."/>
            <person name="Kuo A."/>
            <person name="Nagy L.G."/>
            <person name="Floudas D."/>
            <person name="Copeland A."/>
            <person name="Barry K.W."/>
            <person name="Cichocki N."/>
            <person name="Veneault-Fourrey C."/>
            <person name="LaButti K."/>
            <person name="Lindquist E.A."/>
            <person name="Lipzen A."/>
            <person name="Lundell T."/>
            <person name="Morin E."/>
            <person name="Murat C."/>
            <person name="Riley R."/>
            <person name="Ohm R."/>
            <person name="Sun H."/>
            <person name="Tunlid A."/>
            <person name="Henrissat B."/>
            <person name="Grigoriev I.V."/>
            <person name="Hibbett D.S."/>
            <person name="Martin F."/>
        </authorList>
    </citation>
    <scope>NUCLEOTIDE SEQUENCE [LARGE SCALE GENOMIC DNA]</scope>
    <source>
        <strain evidence="2">Ve08.2h10</strain>
    </source>
</reference>
<reference evidence="1 2" key="1">
    <citation type="submission" date="2014-04" db="EMBL/GenBank/DDBJ databases">
        <authorList>
            <consortium name="DOE Joint Genome Institute"/>
            <person name="Kuo A."/>
            <person name="Kohler A."/>
            <person name="Jargeat P."/>
            <person name="Nagy L.G."/>
            <person name="Floudas D."/>
            <person name="Copeland A."/>
            <person name="Barry K.W."/>
            <person name="Cichocki N."/>
            <person name="Veneault-Fourrey C."/>
            <person name="LaButti K."/>
            <person name="Lindquist E.A."/>
            <person name="Lipzen A."/>
            <person name="Lundell T."/>
            <person name="Morin E."/>
            <person name="Murat C."/>
            <person name="Sun H."/>
            <person name="Tunlid A."/>
            <person name="Henrissat B."/>
            <person name="Grigoriev I.V."/>
            <person name="Hibbett D.S."/>
            <person name="Martin F."/>
            <person name="Nordberg H.P."/>
            <person name="Cantor M.N."/>
            <person name="Hua S.X."/>
        </authorList>
    </citation>
    <scope>NUCLEOTIDE SEQUENCE [LARGE SCALE GENOMIC DNA]</scope>
    <source>
        <strain evidence="1 2">Ve08.2h10</strain>
    </source>
</reference>
<dbReference type="Proteomes" id="UP000054538">
    <property type="component" value="Unassembled WGS sequence"/>
</dbReference>
<sequence length="70" mass="7975">MACQEVGCMPAKKEAAKEALRELDVDLDTLWQEWAVQVTRQMKPLPKCGRNNVAEEVEKILALEKLVESY</sequence>
<dbReference type="EMBL" id="KN828409">
    <property type="protein sequence ID" value="KIK75005.1"/>
    <property type="molecule type" value="Genomic_DNA"/>
</dbReference>
<protein>
    <submittedName>
        <fullName evidence="1">Uncharacterized protein</fullName>
    </submittedName>
</protein>
<gene>
    <name evidence="1" type="ORF">PAXRUDRAFT_19351</name>
</gene>